<dbReference type="Proteomes" id="UP000184368">
    <property type="component" value="Unassembled WGS sequence"/>
</dbReference>
<feature type="signal peptide" evidence="1">
    <location>
        <begin position="1"/>
        <end position="19"/>
    </location>
</feature>
<dbReference type="OrthoDB" id="9814383at2"/>
<proteinExistence type="predicted"/>
<dbReference type="CDD" id="cd09604">
    <property type="entry name" value="M1_APN_like"/>
    <property type="match status" value="1"/>
</dbReference>
<evidence type="ECO:0000313" key="3">
    <source>
        <dbReference type="EMBL" id="SHF93110.1"/>
    </source>
</evidence>
<dbReference type="RefSeq" id="WP_073045695.1">
    <property type="nucleotide sequence ID" value="NZ_FQUO01000014.1"/>
</dbReference>
<dbReference type="InterPro" id="IPR014782">
    <property type="entry name" value="Peptidase_M1_dom"/>
</dbReference>
<keyword evidence="4" id="KW-1185">Reference proteome</keyword>
<dbReference type="GO" id="GO:0008270">
    <property type="term" value="F:zinc ion binding"/>
    <property type="evidence" value="ECO:0007669"/>
    <property type="project" value="InterPro"/>
</dbReference>
<evidence type="ECO:0000256" key="1">
    <source>
        <dbReference type="SAM" id="SignalP"/>
    </source>
</evidence>
<reference evidence="3 4" key="1">
    <citation type="submission" date="2016-11" db="EMBL/GenBank/DDBJ databases">
        <authorList>
            <person name="Jaros S."/>
            <person name="Januszkiewicz K."/>
            <person name="Wedrychowicz H."/>
        </authorList>
    </citation>
    <scope>NUCLEOTIDE SEQUENCE [LARGE SCALE GENOMIC DNA]</scope>
    <source>
        <strain evidence="3 4">DSM 26897</strain>
    </source>
</reference>
<accession>A0A1M5FNK1</accession>
<dbReference type="Gene3D" id="1.10.390.10">
    <property type="entry name" value="Neutral Protease Domain 2"/>
    <property type="match status" value="1"/>
</dbReference>
<name>A0A1M5FNK1_9BACT</name>
<gene>
    <name evidence="3" type="ORF">SAMN05444008_11489</name>
</gene>
<evidence type="ECO:0000313" key="4">
    <source>
        <dbReference type="Proteomes" id="UP000184368"/>
    </source>
</evidence>
<keyword evidence="1" id="KW-0732">Signal</keyword>
<dbReference type="GO" id="GO:0008237">
    <property type="term" value="F:metallopeptidase activity"/>
    <property type="evidence" value="ECO:0007669"/>
    <property type="project" value="InterPro"/>
</dbReference>
<dbReference type="STRING" id="1302690.BUE76_18765"/>
<dbReference type="AlphaFoldDB" id="A0A1M5FNK1"/>
<organism evidence="3 4">
    <name type="scientific">Cnuella takakiae</name>
    <dbReference type="NCBI Taxonomy" id="1302690"/>
    <lineage>
        <taxon>Bacteria</taxon>
        <taxon>Pseudomonadati</taxon>
        <taxon>Bacteroidota</taxon>
        <taxon>Chitinophagia</taxon>
        <taxon>Chitinophagales</taxon>
        <taxon>Chitinophagaceae</taxon>
        <taxon>Cnuella</taxon>
    </lineage>
</organism>
<feature type="domain" description="Peptidase M1 membrane alanine aminopeptidase" evidence="2">
    <location>
        <begin position="362"/>
        <end position="521"/>
    </location>
</feature>
<protein>
    <recommendedName>
        <fullName evidence="2">Peptidase M1 membrane alanine aminopeptidase domain-containing protein</fullName>
    </recommendedName>
</protein>
<dbReference type="SUPFAM" id="SSF55486">
    <property type="entry name" value="Metalloproteases ('zincins'), catalytic domain"/>
    <property type="match status" value="1"/>
</dbReference>
<sequence>MMKRSFFFLLAFAAFVAQAQPDRWQQKVKYTMNVDVDVQTNKLAGKTQLDYWNNSPDTLDRVFFHLYWNAFQPGSMMDARSLRQGSVSLRKDRNGNDVGDWDARVRDRISKLKPDEVGYQNVATIKLNGRVQKTKLHETILEVILDKPILPKTKVQFDLAWDAQVPLQVRRSGRDNPQTTVRYTMTQWYPKMVEYDYDGWHPNPYVAREFYGVWGDYDVTINIDKTYILGGTGYLQNANSIGYGYEAKGAKVTRPAGAKLAWHFTAPNVHDFAWAADPNYKHISRDMADGPTIHVLYKNNANNPAEDAAWNRIADAAVTVYPFIKKNFGAYPWQQYSFLHGGDGGMEYPMSTMLASSSLGTAFHEWMHTWYQGLMGTDEAQYPWMDEGFTEYATNLVEEFYRQQGVKQMRTSNPAEARKSDSIATAELPLYHAGNYGGYFQLVKSGREEPLTTHADHFNTNFAYSIASYSKGNVFMEQLGYVVGAPVRDRILLEYYRQWRFKHPNVNDFVRLAEKESGLVLDWYKEYFVNSTKTIDYGIDSLWEEGNATQVRLRRIGQMPMPMDVKITFKDGSSEWHYVPMYLMFGSKPAEAGQESRKVYESWKWTHPTYTISTSRKLTDIVRVEIDPSQRMADLERKNNKLELQW</sequence>
<dbReference type="InterPro" id="IPR027268">
    <property type="entry name" value="Peptidase_M4/M1_CTD_sf"/>
</dbReference>
<evidence type="ECO:0000259" key="2">
    <source>
        <dbReference type="Pfam" id="PF01433"/>
    </source>
</evidence>
<dbReference type="Pfam" id="PF01433">
    <property type="entry name" value="Peptidase_M1"/>
    <property type="match status" value="1"/>
</dbReference>
<dbReference type="EMBL" id="FQUO01000014">
    <property type="protein sequence ID" value="SHF93110.1"/>
    <property type="molecule type" value="Genomic_DNA"/>
</dbReference>
<feature type="chain" id="PRO_5011957197" description="Peptidase M1 membrane alanine aminopeptidase domain-containing protein" evidence="1">
    <location>
        <begin position="20"/>
        <end position="646"/>
    </location>
</feature>